<dbReference type="Pfam" id="PF12439">
    <property type="entry name" value="GDE_N"/>
    <property type="match status" value="1"/>
</dbReference>
<dbReference type="SUPFAM" id="SSF48208">
    <property type="entry name" value="Six-hairpin glycosidases"/>
    <property type="match status" value="1"/>
</dbReference>
<dbReference type="InterPro" id="IPR012341">
    <property type="entry name" value="6hp_glycosidase-like_sf"/>
</dbReference>
<dbReference type="KEGG" id="mtea:DK419_06290"/>
<sequence length="635" mass="68038">MADAREWLEADGLGGFASGPVAGPRTRRYHALLLTATTPPTGRVVLVNGFEAEVATTGGTVPLSTQAYAPDVVHPDGWLHVAAFSPRPWPSWTYRLPDGTALRHEVLVEPDSCETLLRWQRLDGNGPCALTVRPLLSGRDYHALHHENPAFAFAATVRGGNVVWRPYPDLPAVAALTNGTYAHAPDWYRNFLYAAERARGLDDLEDLASPGAFTFDIAAGPAVMILRSGDGLSVRAGSHAERLTAAERARREALTPLALAAGAYLVDRPGGRTLVAGFPWFTDWGRDTFIALRGLLVATGALAQARAILVAWAGAVSEGMMPNRFPDRGEAPDYNAVDASLWYVIAVHDVLAAHEAAGLAVPEAEAARLTRACAAILDGYAAGTRYGIAADADGLLRAGVPGVQLTWMDAKVGDRVITPRIGKPVEVQALWINALRIGAARWSPRWGDLERRASGSFARFVSPSGALYDVIDADHVPGAVDTKLRPNQILAVGGLPHRLLNGDAARAVVEAVEARLLTPLGLRSLDPADPDYRGTYAGGPAERDGAYHQGTVWPWLIGPFVDAWLGQRDRTPEAKAEARARFLPPLSAHLDEAGLGHVCEVADGDPPHRPGGCPFQAWSLGELIRVRRMLDLDPV</sequence>
<gene>
    <name evidence="3" type="ORF">DK419_06290</name>
</gene>
<dbReference type="RefSeq" id="WP_109958324.1">
    <property type="nucleotide sequence ID" value="NZ_CP029553.1"/>
</dbReference>
<dbReference type="AlphaFoldDB" id="A0A2U8WK68"/>
<keyword evidence="4" id="KW-1185">Reference proteome</keyword>
<dbReference type="InterPro" id="IPR032790">
    <property type="entry name" value="GDE_C"/>
</dbReference>
<dbReference type="InterPro" id="IPR010401">
    <property type="entry name" value="AGL/Gdb1"/>
</dbReference>
<dbReference type="GO" id="GO:0004135">
    <property type="term" value="F:amylo-alpha-1,6-glucosidase activity"/>
    <property type="evidence" value="ECO:0007669"/>
    <property type="project" value="InterPro"/>
</dbReference>
<dbReference type="GO" id="GO:0004134">
    <property type="term" value="F:4-alpha-glucanotransferase activity"/>
    <property type="evidence" value="ECO:0007669"/>
    <property type="project" value="InterPro"/>
</dbReference>
<evidence type="ECO:0000259" key="2">
    <source>
        <dbReference type="Pfam" id="PF12439"/>
    </source>
</evidence>
<evidence type="ECO:0000313" key="4">
    <source>
        <dbReference type="Proteomes" id="UP000245444"/>
    </source>
</evidence>
<dbReference type="Proteomes" id="UP000245444">
    <property type="component" value="Chromosome"/>
</dbReference>
<name>A0A2U8WK68_9HYPH</name>
<organism evidence="3 4">
    <name type="scientific">Methylobacterium terrae</name>
    <dbReference type="NCBI Taxonomy" id="2202827"/>
    <lineage>
        <taxon>Bacteria</taxon>
        <taxon>Pseudomonadati</taxon>
        <taxon>Pseudomonadota</taxon>
        <taxon>Alphaproteobacteria</taxon>
        <taxon>Hyphomicrobiales</taxon>
        <taxon>Methylobacteriaceae</taxon>
        <taxon>Methylobacterium</taxon>
    </lineage>
</organism>
<feature type="domain" description="Glycogen debranching enzyme C-terminal" evidence="1">
    <location>
        <begin position="269"/>
        <end position="625"/>
    </location>
</feature>
<dbReference type="Gene3D" id="1.50.10.10">
    <property type="match status" value="1"/>
</dbReference>
<dbReference type="EMBL" id="CP029553">
    <property type="protein sequence ID" value="AWN45968.1"/>
    <property type="molecule type" value="Genomic_DNA"/>
</dbReference>
<dbReference type="InterPro" id="IPR008928">
    <property type="entry name" value="6-hairpin_glycosidase_sf"/>
</dbReference>
<dbReference type="PANTHER" id="PTHR10569:SF2">
    <property type="entry name" value="GLYCOGEN DEBRANCHING ENZYME"/>
    <property type="match status" value="1"/>
</dbReference>
<dbReference type="InterPro" id="IPR024742">
    <property type="entry name" value="Glycogen_debranch_N"/>
</dbReference>
<accession>A0A2U8WK68</accession>
<protein>
    <submittedName>
        <fullName evidence="3">Glycogen debranching protein</fullName>
    </submittedName>
</protein>
<dbReference type="GO" id="GO:0005980">
    <property type="term" value="P:glycogen catabolic process"/>
    <property type="evidence" value="ECO:0007669"/>
    <property type="project" value="InterPro"/>
</dbReference>
<proteinExistence type="predicted"/>
<evidence type="ECO:0000313" key="3">
    <source>
        <dbReference type="EMBL" id="AWN45968.1"/>
    </source>
</evidence>
<dbReference type="OrthoDB" id="9761875at2"/>
<reference evidence="3 4" key="1">
    <citation type="submission" date="2018-05" db="EMBL/GenBank/DDBJ databases">
        <title>Complete Genome Sequence of Methylobacterium sp. 17Sr1-28.</title>
        <authorList>
            <person name="Srinivasan S."/>
        </authorList>
    </citation>
    <scope>NUCLEOTIDE SEQUENCE [LARGE SCALE GENOMIC DNA]</scope>
    <source>
        <strain evidence="3 4">17Sr1-28</strain>
    </source>
</reference>
<dbReference type="PANTHER" id="PTHR10569">
    <property type="entry name" value="GLYCOGEN DEBRANCHING ENZYME"/>
    <property type="match status" value="1"/>
</dbReference>
<feature type="domain" description="Glycogen debranching enzyme bacterial and archaeal type N-terminal" evidence="2">
    <location>
        <begin position="5"/>
        <end position="222"/>
    </location>
</feature>
<evidence type="ECO:0000259" key="1">
    <source>
        <dbReference type="Pfam" id="PF06202"/>
    </source>
</evidence>
<dbReference type="Pfam" id="PF06202">
    <property type="entry name" value="GDE_C"/>
    <property type="match status" value="1"/>
</dbReference>